<dbReference type="FunFam" id="2.20.100.10:FF:000005">
    <property type="entry name" value="ADAM metallopeptidase with thrombospondin type 1 motif 9"/>
    <property type="match status" value="1"/>
</dbReference>
<evidence type="ECO:0000313" key="7">
    <source>
        <dbReference type="Proteomes" id="UP000695007"/>
    </source>
</evidence>
<keyword evidence="4" id="KW-0677">Repeat</keyword>
<organism evidence="7 8">
    <name type="scientific">Ceratosolen solmsi marchali</name>
    <dbReference type="NCBI Taxonomy" id="326594"/>
    <lineage>
        <taxon>Eukaryota</taxon>
        <taxon>Metazoa</taxon>
        <taxon>Ecdysozoa</taxon>
        <taxon>Arthropoda</taxon>
        <taxon>Hexapoda</taxon>
        <taxon>Insecta</taxon>
        <taxon>Pterygota</taxon>
        <taxon>Neoptera</taxon>
        <taxon>Endopterygota</taxon>
        <taxon>Hymenoptera</taxon>
        <taxon>Apocrita</taxon>
        <taxon>Proctotrupomorpha</taxon>
        <taxon>Chalcidoidea</taxon>
        <taxon>Agaonidae</taxon>
        <taxon>Agaoninae</taxon>
        <taxon>Ceratosolen</taxon>
    </lineage>
</organism>
<evidence type="ECO:0000256" key="2">
    <source>
        <dbReference type="ARBA" id="ARBA00022525"/>
    </source>
</evidence>
<dbReference type="SUPFAM" id="SSF82895">
    <property type="entry name" value="TSP-1 type 1 repeat"/>
    <property type="match status" value="5"/>
</dbReference>
<dbReference type="GO" id="GO:0030198">
    <property type="term" value="P:extracellular matrix organization"/>
    <property type="evidence" value="ECO:0007669"/>
    <property type="project" value="TreeGrafter"/>
</dbReference>
<dbReference type="PANTHER" id="PTHR13723">
    <property type="entry name" value="ADAMTS A DISINTEGRIN AND METALLOPROTEASE WITH THROMBOSPONDIN MOTIFS PROTEASE"/>
    <property type="match status" value="1"/>
</dbReference>
<dbReference type="GeneID" id="105359273"/>
<dbReference type="InterPro" id="IPR050439">
    <property type="entry name" value="ADAMTS_ADAMTS-like"/>
</dbReference>
<dbReference type="PROSITE" id="PS50092">
    <property type="entry name" value="TSP1"/>
    <property type="match status" value="4"/>
</dbReference>
<evidence type="ECO:0000313" key="8">
    <source>
        <dbReference type="RefSeq" id="XP_011494127.1"/>
    </source>
</evidence>
<evidence type="ECO:0000256" key="1">
    <source>
        <dbReference type="ARBA" id="ARBA00004613"/>
    </source>
</evidence>
<dbReference type="AlphaFoldDB" id="A0AAJ6VJZ9"/>
<dbReference type="GO" id="GO:0004222">
    <property type="term" value="F:metalloendopeptidase activity"/>
    <property type="evidence" value="ECO:0007669"/>
    <property type="project" value="TreeGrafter"/>
</dbReference>
<dbReference type="PANTHER" id="PTHR13723:SF281">
    <property type="entry name" value="PAPILIN"/>
    <property type="match status" value="1"/>
</dbReference>
<dbReference type="RefSeq" id="XP_011494127.1">
    <property type="nucleotide sequence ID" value="XM_011495825.1"/>
</dbReference>
<dbReference type="Pfam" id="PF05986">
    <property type="entry name" value="ADAMTS_spacer1"/>
    <property type="match status" value="1"/>
</dbReference>
<dbReference type="GO" id="GO:0006508">
    <property type="term" value="P:proteolysis"/>
    <property type="evidence" value="ECO:0007669"/>
    <property type="project" value="TreeGrafter"/>
</dbReference>
<dbReference type="SMART" id="SM00209">
    <property type="entry name" value="TSP1"/>
    <property type="match status" value="6"/>
</dbReference>
<dbReference type="Gene3D" id="2.20.100.10">
    <property type="entry name" value="Thrombospondin type-1 (TSP1) repeat"/>
    <property type="match status" value="5"/>
</dbReference>
<reference evidence="8" key="1">
    <citation type="submission" date="2025-08" db="UniProtKB">
        <authorList>
            <consortium name="RefSeq"/>
        </authorList>
    </citation>
    <scope>IDENTIFICATION</scope>
</reference>
<sequence length="636" mass="72134">MPRSFSHVLLLLLTYSASIEGGEQIEGIFSEKLQIPGYYVVTTIPEGATSINVTELTRTKNFLSIRLQNGSYLFNANNNIDWSNTYKGAGTNFVYIRRSEHYPETFYAAGPLNSSVDVMLLYQQYEPKIFFQYELPVDLKESVVPTVKSLDADSSSQPTQLMSTISDNLMLRDEIRSSTFVPRRRRKRKFVWRAVGFGKCSKTCGGGFQTKRYICTRLRSKQQVSNRKCELLEKPKVVIVRCNSGPCEPEWEAGQWSKCSVTCGNGTRTRELQCVQEMSDKLQVRVENDRCPDEPPMPIHLQEVCYMPDCNIYTTPEPTDSTYTKQYDVAPQWKTEKWSPCSTTCGNGKRTRLVICVTLGRTCNAKFKPSSEEFCNLSDCKTKPANDNEIPEALIQNSWMYSAWPEQCPAECGTGTMSRRLYCENFLKNQTCDEKKMPIINRTCVSSSQTCGQWFTGPWTQCSSSCDIGFEIREVVCVSKFLGSSKVVAATNCPSIKPETIRECMGPPCNATWFMSDWSQCSRSCGRGFQKREVKCIGPDGMPINASESECDEENRPVNRRNCNQISCNRSNIEKTNSLTFTKNGNDIENECLDTFSDCSIIRYKASESKRRCQMEIYQKGCCKACRYYAFLSSNG</sequence>
<keyword evidence="2" id="KW-0964">Secreted</keyword>
<dbReference type="Gene3D" id="2.60.120.830">
    <property type="match status" value="1"/>
</dbReference>
<dbReference type="Pfam" id="PF19030">
    <property type="entry name" value="TSP1_ADAMTS"/>
    <property type="match status" value="5"/>
</dbReference>
<dbReference type="InterPro" id="IPR000884">
    <property type="entry name" value="TSP1_rpt"/>
</dbReference>
<dbReference type="GO" id="GO:0031012">
    <property type="term" value="C:extracellular matrix"/>
    <property type="evidence" value="ECO:0007669"/>
    <property type="project" value="TreeGrafter"/>
</dbReference>
<feature type="domain" description="ADAMTS/ADAMTS-like Spacer 1" evidence="6">
    <location>
        <begin position="25"/>
        <end position="136"/>
    </location>
</feature>
<gene>
    <name evidence="8" type="primary">LOC105359273</name>
</gene>
<dbReference type="GO" id="GO:0005576">
    <property type="term" value="C:extracellular region"/>
    <property type="evidence" value="ECO:0007669"/>
    <property type="project" value="UniProtKB-SubCell"/>
</dbReference>
<feature type="signal peptide" evidence="5">
    <location>
        <begin position="1"/>
        <end position="21"/>
    </location>
</feature>
<comment type="subcellular location">
    <subcellularLocation>
        <location evidence="1">Secreted</location>
    </subcellularLocation>
</comment>
<name>A0AAJ6VJZ9_9HYME</name>
<evidence type="ECO:0000256" key="5">
    <source>
        <dbReference type="SAM" id="SignalP"/>
    </source>
</evidence>
<evidence type="ECO:0000256" key="4">
    <source>
        <dbReference type="ARBA" id="ARBA00022737"/>
    </source>
</evidence>
<feature type="chain" id="PRO_5042492676" evidence="5">
    <location>
        <begin position="22"/>
        <end position="636"/>
    </location>
</feature>
<accession>A0AAJ6VJZ9</accession>
<keyword evidence="7" id="KW-1185">Reference proteome</keyword>
<protein>
    <submittedName>
        <fullName evidence="8">Thrombospondin type-1 domain-containing protein 4-like</fullName>
    </submittedName>
</protein>
<evidence type="ECO:0000259" key="6">
    <source>
        <dbReference type="Pfam" id="PF05986"/>
    </source>
</evidence>
<proteinExistence type="predicted"/>
<dbReference type="InterPro" id="IPR036383">
    <property type="entry name" value="TSP1_rpt_sf"/>
</dbReference>
<dbReference type="KEGG" id="csol:105359273"/>
<dbReference type="InterPro" id="IPR010294">
    <property type="entry name" value="ADAMTS_spacer1"/>
</dbReference>
<dbReference type="Proteomes" id="UP000695007">
    <property type="component" value="Unplaced"/>
</dbReference>
<keyword evidence="3 5" id="KW-0732">Signal</keyword>
<evidence type="ECO:0000256" key="3">
    <source>
        <dbReference type="ARBA" id="ARBA00022729"/>
    </source>
</evidence>